<evidence type="ECO:0000256" key="7">
    <source>
        <dbReference type="ARBA" id="ARBA00023128"/>
    </source>
</evidence>
<dbReference type="PANTHER" id="PTHR45624:SF10">
    <property type="entry name" value="SLC (SOLUTE CARRIER) HOMOLOG"/>
    <property type="match status" value="1"/>
</dbReference>
<evidence type="ECO:0000256" key="6">
    <source>
        <dbReference type="ARBA" id="ARBA00022989"/>
    </source>
</evidence>
<proteinExistence type="inferred from homology"/>
<comment type="subcellular location">
    <subcellularLocation>
        <location evidence="1">Mitochondrion membrane</location>
        <topology evidence="1">Multi-pass membrane protein</topology>
    </subcellularLocation>
</comment>
<keyword evidence="13" id="KW-1185">Reference proteome</keyword>
<dbReference type="Proteomes" id="UP001165065">
    <property type="component" value="Unassembled WGS sequence"/>
</dbReference>
<dbReference type="SUPFAM" id="SSF103506">
    <property type="entry name" value="Mitochondrial carrier"/>
    <property type="match status" value="1"/>
</dbReference>
<evidence type="ECO:0000313" key="13">
    <source>
        <dbReference type="Proteomes" id="UP001165065"/>
    </source>
</evidence>
<dbReference type="Pfam" id="PF00153">
    <property type="entry name" value="Mito_carr"/>
    <property type="match status" value="3"/>
</dbReference>
<keyword evidence="8 9" id="KW-0472">Membrane</keyword>
<evidence type="ECO:0000256" key="5">
    <source>
        <dbReference type="ARBA" id="ARBA00022737"/>
    </source>
</evidence>
<name>A0A9W7L7S8_9STRA</name>
<dbReference type="GO" id="GO:0022857">
    <property type="term" value="F:transmembrane transporter activity"/>
    <property type="evidence" value="ECO:0007669"/>
    <property type="project" value="TreeGrafter"/>
</dbReference>
<dbReference type="GO" id="GO:0031966">
    <property type="term" value="C:mitochondrial membrane"/>
    <property type="evidence" value="ECO:0007669"/>
    <property type="project" value="UniProtKB-SubCell"/>
</dbReference>
<evidence type="ECO:0000313" key="12">
    <source>
        <dbReference type="EMBL" id="GMI36281.1"/>
    </source>
</evidence>
<accession>A0A9W7L7S8</accession>
<evidence type="ECO:0008006" key="14">
    <source>
        <dbReference type="Google" id="ProtNLM"/>
    </source>
</evidence>
<evidence type="ECO:0000256" key="8">
    <source>
        <dbReference type="ARBA" id="ARBA00023136"/>
    </source>
</evidence>
<dbReference type="PANTHER" id="PTHR45624">
    <property type="entry name" value="MITOCHONDRIAL BASIC AMINO ACIDS TRANSPORTER-RELATED"/>
    <property type="match status" value="1"/>
</dbReference>
<dbReference type="InterPro" id="IPR023395">
    <property type="entry name" value="MCP_dom_sf"/>
</dbReference>
<keyword evidence="4 9" id="KW-0812">Transmembrane</keyword>
<feature type="region of interest" description="Disordered" evidence="11">
    <location>
        <begin position="1"/>
        <end position="32"/>
    </location>
</feature>
<dbReference type="Gene3D" id="1.50.40.10">
    <property type="entry name" value="Mitochondrial carrier domain"/>
    <property type="match status" value="1"/>
</dbReference>
<evidence type="ECO:0000256" key="11">
    <source>
        <dbReference type="SAM" id="MobiDB-lite"/>
    </source>
</evidence>
<evidence type="ECO:0000256" key="1">
    <source>
        <dbReference type="ARBA" id="ARBA00004225"/>
    </source>
</evidence>
<dbReference type="InterPro" id="IPR018108">
    <property type="entry name" value="MCP_transmembrane"/>
</dbReference>
<sequence length="310" mass="32789">MSRSASTKGNDTPPPPHNDMRRSDSNAVYPTPRDSYKREAFGGFTAGVVGTVIGYPLDTIKTRMQTGNAGGGGMWTVARRIVSQEGVPGLYKGIGPPLLSLSILNTLNFTSYNHFKRAFGGTNDSFVGILRCVVAGVVAGPIAAAVSTPEHLIKTQMQIDNASPSPKYTKGSINALRSISSTHGPRAVYLGHWANTVRESCFLGIYFGCYELFRSCLPDWKVSVPVAGGLAGAAGWVGSYPLDCIKANIQGSLGGDSRGIILTGKDILRSRGIGGLYSGLRPSLMRAFLVSGTRFSAYEAGVAIMKDAGM</sequence>
<evidence type="ECO:0000256" key="10">
    <source>
        <dbReference type="RuleBase" id="RU000488"/>
    </source>
</evidence>
<organism evidence="12 13">
    <name type="scientific">Triparma columacea</name>
    <dbReference type="NCBI Taxonomy" id="722753"/>
    <lineage>
        <taxon>Eukaryota</taxon>
        <taxon>Sar</taxon>
        <taxon>Stramenopiles</taxon>
        <taxon>Ochrophyta</taxon>
        <taxon>Bolidophyceae</taxon>
        <taxon>Parmales</taxon>
        <taxon>Triparmaceae</taxon>
        <taxon>Triparma</taxon>
    </lineage>
</organism>
<keyword evidence="3 10" id="KW-0813">Transport</keyword>
<dbReference type="InterPro" id="IPR050567">
    <property type="entry name" value="Mitochondrial_Carrier"/>
</dbReference>
<protein>
    <recommendedName>
        <fullName evidence="14">Mitochondrial carrier protein</fullName>
    </recommendedName>
</protein>
<keyword evidence="5" id="KW-0677">Repeat</keyword>
<dbReference type="EMBL" id="BRYA01000948">
    <property type="protein sequence ID" value="GMI36281.1"/>
    <property type="molecule type" value="Genomic_DNA"/>
</dbReference>
<evidence type="ECO:0000256" key="4">
    <source>
        <dbReference type="ARBA" id="ARBA00022692"/>
    </source>
</evidence>
<dbReference type="PROSITE" id="PS50920">
    <property type="entry name" value="SOLCAR"/>
    <property type="match status" value="3"/>
</dbReference>
<keyword evidence="7" id="KW-0496">Mitochondrion</keyword>
<reference evidence="13" key="1">
    <citation type="journal article" date="2023" name="Commun. Biol.">
        <title>Genome analysis of Parmales, the sister group of diatoms, reveals the evolutionary specialization of diatoms from phago-mixotrophs to photoautotrophs.</title>
        <authorList>
            <person name="Ban H."/>
            <person name="Sato S."/>
            <person name="Yoshikawa S."/>
            <person name="Yamada K."/>
            <person name="Nakamura Y."/>
            <person name="Ichinomiya M."/>
            <person name="Sato N."/>
            <person name="Blanc-Mathieu R."/>
            <person name="Endo H."/>
            <person name="Kuwata A."/>
            <person name="Ogata H."/>
        </authorList>
    </citation>
    <scope>NUCLEOTIDE SEQUENCE [LARGE SCALE GENOMIC DNA]</scope>
</reference>
<feature type="compositionally biased region" description="Polar residues" evidence="11">
    <location>
        <begin position="1"/>
        <end position="10"/>
    </location>
</feature>
<feature type="repeat" description="Solcar" evidence="9">
    <location>
        <begin position="127"/>
        <end position="216"/>
    </location>
</feature>
<gene>
    <name evidence="12" type="ORF">TrCOL_g1815</name>
</gene>
<dbReference type="OrthoDB" id="409586at2759"/>
<comment type="similarity">
    <text evidence="2 10">Belongs to the mitochondrial carrier (TC 2.A.29) family.</text>
</comment>
<evidence type="ECO:0000256" key="3">
    <source>
        <dbReference type="ARBA" id="ARBA00022448"/>
    </source>
</evidence>
<feature type="repeat" description="Solcar" evidence="9">
    <location>
        <begin position="219"/>
        <end position="304"/>
    </location>
</feature>
<dbReference type="AlphaFoldDB" id="A0A9W7L7S8"/>
<keyword evidence="6" id="KW-1133">Transmembrane helix</keyword>
<feature type="repeat" description="Solcar" evidence="9">
    <location>
        <begin position="34"/>
        <end position="118"/>
    </location>
</feature>
<comment type="caution">
    <text evidence="12">The sequence shown here is derived from an EMBL/GenBank/DDBJ whole genome shotgun (WGS) entry which is preliminary data.</text>
</comment>
<evidence type="ECO:0000256" key="9">
    <source>
        <dbReference type="PROSITE-ProRule" id="PRU00282"/>
    </source>
</evidence>
<evidence type="ECO:0000256" key="2">
    <source>
        <dbReference type="ARBA" id="ARBA00006375"/>
    </source>
</evidence>